<dbReference type="AlphaFoldDB" id="A0A4R1QRN5"/>
<dbReference type="EMBL" id="SLUN01000049">
    <property type="protein sequence ID" value="TCL56478.1"/>
    <property type="molecule type" value="Genomic_DNA"/>
</dbReference>
<keyword evidence="3" id="KW-1185">Reference proteome</keyword>
<protein>
    <submittedName>
        <fullName evidence="2">BofC-like protein</fullName>
    </submittedName>
</protein>
<organism evidence="2 3">
    <name type="scientific">Hydrogenispora ethanolica</name>
    <dbReference type="NCBI Taxonomy" id="1082276"/>
    <lineage>
        <taxon>Bacteria</taxon>
        <taxon>Bacillati</taxon>
        <taxon>Bacillota</taxon>
        <taxon>Hydrogenispora</taxon>
    </lineage>
</organism>
<comment type="caution">
    <text evidence="2">The sequence shown here is derived from an EMBL/GenBank/DDBJ whole genome shotgun (WGS) entry which is preliminary data.</text>
</comment>
<dbReference type="InterPro" id="IPR015050">
    <property type="entry name" value="BofC_C"/>
</dbReference>
<feature type="domain" description="Bypass of forespore C C-terminal" evidence="1">
    <location>
        <begin position="111"/>
        <end position="176"/>
    </location>
</feature>
<gene>
    <name evidence="2" type="ORF">EDC14_10492</name>
</gene>
<evidence type="ECO:0000313" key="3">
    <source>
        <dbReference type="Proteomes" id="UP000295008"/>
    </source>
</evidence>
<reference evidence="2 3" key="1">
    <citation type="submission" date="2019-03" db="EMBL/GenBank/DDBJ databases">
        <title>Genomic Encyclopedia of Type Strains, Phase IV (KMG-IV): sequencing the most valuable type-strain genomes for metagenomic binning, comparative biology and taxonomic classification.</title>
        <authorList>
            <person name="Goeker M."/>
        </authorList>
    </citation>
    <scope>NUCLEOTIDE SEQUENCE [LARGE SCALE GENOMIC DNA]</scope>
    <source>
        <strain evidence="2 3">LX-B</strain>
    </source>
</reference>
<dbReference type="Pfam" id="PF08955">
    <property type="entry name" value="BofC_C"/>
    <property type="match status" value="1"/>
</dbReference>
<proteinExistence type="predicted"/>
<evidence type="ECO:0000313" key="2">
    <source>
        <dbReference type="EMBL" id="TCL56478.1"/>
    </source>
</evidence>
<accession>A0A4R1QRN5</accession>
<name>A0A4R1QRN5_HYDET</name>
<sequence>MKLPAFYRVMLRIGVAVLVVAATFAWAVHNPRKIDQLRGMLAPAVKERPAQRFLEIRSEYTLCGHWKLDKVAFPSEDSLQAAVEKHPEYQFQKQSGNRYSYSVSVSGYCDSCRDNRFLGMDRQDVAVFRGTPSRPGPVVERVTLRVHFLPQSELDDLIKGIPFRDSREKLQLIEGLNGLIIE</sequence>
<evidence type="ECO:0000259" key="1">
    <source>
        <dbReference type="Pfam" id="PF08955"/>
    </source>
</evidence>
<dbReference type="Proteomes" id="UP000295008">
    <property type="component" value="Unassembled WGS sequence"/>
</dbReference>